<evidence type="ECO:0008006" key="3">
    <source>
        <dbReference type="Google" id="ProtNLM"/>
    </source>
</evidence>
<organism evidence="1 2">
    <name type="scientific">Mycena pura</name>
    <dbReference type="NCBI Taxonomy" id="153505"/>
    <lineage>
        <taxon>Eukaryota</taxon>
        <taxon>Fungi</taxon>
        <taxon>Dikarya</taxon>
        <taxon>Basidiomycota</taxon>
        <taxon>Agaricomycotina</taxon>
        <taxon>Agaricomycetes</taxon>
        <taxon>Agaricomycetidae</taxon>
        <taxon>Agaricales</taxon>
        <taxon>Marasmiineae</taxon>
        <taxon>Mycenaceae</taxon>
        <taxon>Mycena</taxon>
    </lineage>
</organism>
<sequence>MHFALSVLTRWPCLWDRIVAPSEQSSRRASLEEGYAIGGVSFIECRTNPSSYCDSANFASHQPNPYSKAATRTGAQAALSPLEQSEANALAQREESMSLLTCRGPPGSSAASILLKEATDSELLQTSSEAVEYPDKTLITLSATGIKGSIAPDVCKAQRELDARLGSSALVDKLKELEDVARSNLDQKLQEDVLDNFALESDTSSKPEERRIDGRYWLTRLADVHPHAANADGPLQAADANSPGPLAMDYVPTPNGYLPDDKHHGYRKKRKYDAALRPSAAAKSTILNILVNVEFTRTEAPSIKSNPLIGATDMVGKYQQAIINADDILTFQPTRLFVPTLSFHGKGAKTKLFVSILSQDRLEIAVIDDCFGSNNFPAVSALLHLFRVASLYQLGYNPLFTYSFTSPLANFSEGDIVPASVVIPGMKEEGREWRERIVIEALHALSAEHPTGPTYAPKLLGSFAAVGYDCPASSECSVDVPALVIRHPEVMVFDSPTDGRKLTELSAPEFLNMAKQLFEAILDAYSRRVLHRDVSINNIRATSQLVLYDWEIGRLIDESPADPQGTVAGTLDTMSVASLDNRPPLPHDDIESAVYVLLKVLTQNFVPPENQKEQWEEILERYHWGNPDLRLQTLSDIRMGLWNGHLREYSPINKTLHFLSLAGHEARVKLIVALLSLSLPAKRKSAKSAPVHWWSPTPGIDGSDHKEVLSSLEKLVEEAIRAVDSVDANDLMRGWIQEPAAN</sequence>
<evidence type="ECO:0000313" key="1">
    <source>
        <dbReference type="EMBL" id="KAJ7222561.1"/>
    </source>
</evidence>
<name>A0AAD6YL55_9AGAR</name>
<reference evidence="1" key="1">
    <citation type="submission" date="2023-03" db="EMBL/GenBank/DDBJ databases">
        <title>Massive genome expansion in bonnet fungi (Mycena s.s.) driven by repeated elements and novel gene families across ecological guilds.</title>
        <authorList>
            <consortium name="Lawrence Berkeley National Laboratory"/>
            <person name="Harder C.B."/>
            <person name="Miyauchi S."/>
            <person name="Viragh M."/>
            <person name="Kuo A."/>
            <person name="Thoen E."/>
            <person name="Andreopoulos B."/>
            <person name="Lu D."/>
            <person name="Skrede I."/>
            <person name="Drula E."/>
            <person name="Henrissat B."/>
            <person name="Morin E."/>
            <person name="Kohler A."/>
            <person name="Barry K."/>
            <person name="LaButti K."/>
            <person name="Morin E."/>
            <person name="Salamov A."/>
            <person name="Lipzen A."/>
            <person name="Mereny Z."/>
            <person name="Hegedus B."/>
            <person name="Baldrian P."/>
            <person name="Stursova M."/>
            <person name="Weitz H."/>
            <person name="Taylor A."/>
            <person name="Grigoriev I.V."/>
            <person name="Nagy L.G."/>
            <person name="Martin F."/>
            <person name="Kauserud H."/>
        </authorList>
    </citation>
    <scope>NUCLEOTIDE SEQUENCE</scope>
    <source>
        <strain evidence="1">9144</strain>
    </source>
</reference>
<dbReference type="Gene3D" id="1.10.510.10">
    <property type="entry name" value="Transferase(Phosphotransferase) domain 1"/>
    <property type="match status" value="1"/>
</dbReference>
<evidence type="ECO:0000313" key="2">
    <source>
        <dbReference type="Proteomes" id="UP001219525"/>
    </source>
</evidence>
<accession>A0AAD6YL55</accession>
<dbReference type="EMBL" id="JARJCW010000007">
    <property type="protein sequence ID" value="KAJ7222561.1"/>
    <property type="molecule type" value="Genomic_DNA"/>
</dbReference>
<dbReference type="InterPro" id="IPR011009">
    <property type="entry name" value="Kinase-like_dom_sf"/>
</dbReference>
<gene>
    <name evidence="1" type="ORF">GGX14DRAFT_664211</name>
</gene>
<keyword evidence="2" id="KW-1185">Reference proteome</keyword>
<dbReference type="SUPFAM" id="SSF56112">
    <property type="entry name" value="Protein kinase-like (PK-like)"/>
    <property type="match status" value="1"/>
</dbReference>
<proteinExistence type="predicted"/>
<comment type="caution">
    <text evidence="1">The sequence shown here is derived from an EMBL/GenBank/DDBJ whole genome shotgun (WGS) entry which is preliminary data.</text>
</comment>
<dbReference type="AlphaFoldDB" id="A0AAD6YL55"/>
<protein>
    <recommendedName>
        <fullName evidence="3">Fungal-type protein kinase domain-containing protein</fullName>
    </recommendedName>
</protein>
<dbReference type="Proteomes" id="UP001219525">
    <property type="component" value="Unassembled WGS sequence"/>
</dbReference>